<dbReference type="SUPFAM" id="SSF103473">
    <property type="entry name" value="MFS general substrate transporter"/>
    <property type="match status" value="1"/>
</dbReference>
<dbReference type="AlphaFoldDB" id="A0A8H3U1Y3"/>
<dbReference type="EMBL" id="WNWQ01001421">
    <property type="protein sequence ID" value="KAE9961575.1"/>
    <property type="molecule type" value="Genomic_DNA"/>
</dbReference>
<evidence type="ECO:0000256" key="4">
    <source>
        <dbReference type="ARBA" id="ARBA00023136"/>
    </source>
</evidence>
<keyword evidence="2 6" id="KW-0812">Transmembrane</keyword>
<reference evidence="7 8" key="1">
    <citation type="submission" date="2019-11" db="EMBL/GenBank/DDBJ databases">
        <title>Venturia inaequalis Genome Resource.</title>
        <authorList>
            <person name="Lichtner F.J."/>
        </authorList>
    </citation>
    <scope>NUCLEOTIDE SEQUENCE [LARGE SCALE GENOMIC DNA]</scope>
    <source>
        <strain evidence="7">Bline_iso_100314</strain>
    </source>
</reference>
<dbReference type="InterPro" id="IPR036259">
    <property type="entry name" value="MFS_trans_sf"/>
</dbReference>
<dbReference type="SUPFAM" id="SSF48310">
    <property type="entry name" value="Aldehyde ferredoxin oxidoreductase, C-terminal domains"/>
    <property type="match status" value="1"/>
</dbReference>
<feature type="compositionally biased region" description="Basic and acidic residues" evidence="5">
    <location>
        <begin position="51"/>
        <end position="61"/>
    </location>
</feature>
<feature type="non-terminal residue" evidence="7">
    <location>
        <position position="1"/>
    </location>
</feature>
<sequence>MDSKARPVPPTTRKWSCGVLDSTEPTEVPGTVLLYPEYASGPTTALEGQEEIDRSDVKKTPDGVVLSPQPEETLNDPLNFPLWRRNAALMANVAATFHVTVPKVALTTGLYMMGLGLGSVFLMPTAIIFGKRPVYLLTAICFIGISIWCALSPSYNSLLIARIAQGMAISPVECLASSTVSELFFLHERAFRLGIYTLLLLSGKNLLPLMSAEIIQVSNWRMVFWVVAGIAAFCLVLMAFFLPETFWDRTSVPSATWDAVSVKDYSPTTMIEKAEIQDSKQEQTTGSSPLTASKSLDAIDPLQRIQTLESTGPLSPKEEKQSPKAPTDASKSKSTIEHQEILGNTSLSTTSLPEKIKNSYTDHWRHQPPKSFTKSLTIFPGRLSTKPYHLILIRPFILFAYPSIAWASLTYACSVGWLIVLSESISALYRNRETYDFTALETGLVYLSAFVGAVFGTAVAGVASDFVVRFLSKRNGGVYEPEFRLVMMVPVAISSVAGLMGFGWSIELRDMYMVPTVFFGLISFGCSLGSTVAISFAVDCYREFAGEALVTLNFSKKVDSMVFSHDPDDCDTTVHGQEQSLLMSLPVELLLLISDFQEPNDEAAFTLSCKRAACALGLSSWKKIGRGSRHRGLHLRKARWKFLQALERDLPNHHLCHFGEIFLNMSHKNHSPHSSNFVPSLDNCRRANLSKISDAHSPYSRIATRLSFCDVQSILKAVTLGETDSFDRLSKSNPWLNSSSWKYGRSSYLIKQDEKALIHDGELYIYTCSRRWSLCSAEDFRDKRHRPFSFLDISVCRHQLLDIHEKAIKTLIRASIPDISNDTLEFFYPQYQPLVSATFGCFRCPIECRFTIFNHGPDSGVELALEVAHVLGSASSLHDPEWASRGAPECQRYSFDERSMLPIASIYQPSRFPFNRHGPRLPGWDRAFPHILKEPGRALDLFCKDGVPNAFDPDALKEARGQGGA</sequence>
<evidence type="ECO:0000256" key="2">
    <source>
        <dbReference type="ARBA" id="ARBA00022692"/>
    </source>
</evidence>
<evidence type="ECO:0000256" key="6">
    <source>
        <dbReference type="SAM" id="Phobius"/>
    </source>
</evidence>
<dbReference type="Pfam" id="PF07690">
    <property type="entry name" value="MFS_1"/>
    <property type="match status" value="1"/>
</dbReference>
<feature type="transmembrane region" description="Helical" evidence="6">
    <location>
        <begin position="110"/>
        <end position="129"/>
    </location>
</feature>
<dbReference type="GO" id="GO:0022857">
    <property type="term" value="F:transmembrane transporter activity"/>
    <property type="evidence" value="ECO:0007669"/>
    <property type="project" value="InterPro"/>
</dbReference>
<feature type="region of interest" description="Disordered" evidence="5">
    <location>
        <begin position="308"/>
        <end position="336"/>
    </location>
</feature>
<dbReference type="GO" id="GO:0016625">
    <property type="term" value="F:oxidoreductase activity, acting on the aldehyde or oxo group of donors, iron-sulfur protein as acceptor"/>
    <property type="evidence" value="ECO:0007669"/>
    <property type="project" value="InterPro"/>
</dbReference>
<evidence type="ECO:0000256" key="5">
    <source>
        <dbReference type="SAM" id="MobiDB-lite"/>
    </source>
</evidence>
<feature type="transmembrane region" description="Helical" evidence="6">
    <location>
        <begin position="512"/>
        <end position="538"/>
    </location>
</feature>
<gene>
    <name evidence="7" type="ORF">BLS_001754</name>
</gene>
<protein>
    <recommendedName>
        <fullName evidence="9">Major facilitator superfamily (MFS) profile domain-containing protein</fullName>
    </recommendedName>
</protein>
<dbReference type="Gene3D" id="1.20.1250.20">
    <property type="entry name" value="MFS general substrate transporter like domains"/>
    <property type="match status" value="1"/>
</dbReference>
<evidence type="ECO:0000313" key="8">
    <source>
        <dbReference type="Proteomes" id="UP000433883"/>
    </source>
</evidence>
<evidence type="ECO:0000313" key="7">
    <source>
        <dbReference type="EMBL" id="KAE9961575.1"/>
    </source>
</evidence>
<feature type="transmembrane region" description="Helical" evidence="6">
    <location>
        <begin position="444"/>
        <end position="471"/>
    </location>
</feature>
<dbReference type="InterPro" id="IPR036021">
    <property type="entry name" value="Tungsten_al_ferr_oxy-like_C"/>
</dbReference>
<feature type="transmembrane region" description="Helical" evidence="6">
    <location>
        <begin position="222"/>
        <end position="242"/>
    </location>
</feature>
<dbReference type="PANTHER" id="PTHR23502:SF4">
    <property type="entry name" value="MAJOR FACILITATOR SUPERFAMILY (MFS) PROFILE DOMAIN-CONTAINING PROTEIN-RELATED"/>
    <property type="match status" value="1"/>
</dbReference>
<evidence type="ECO:0000256" key="1">
    <source>
        <dbReference type="ARBA" id="ARBA00004141"/>
    </source>
</evidence>
<dbReference type="GO" id="GO:0051536">
    <property type="term" value="F:iron-sulfur cluster binding"/>
    <property type="evidence" value="ECO:0007669"/>
    <property type="project" value="InterPro"/>
</dbReference>
<comment type="caution">
    <text evidence="7">The sequence shown here is derived from an EMBL/GenBank/DDBJ whole genome shotgun (WGS) entry which is preliminary data.</text>
</comment>
<feature type="compositionally biased region" description="Polar residues" evidence="5">
    <location>
        <begin position="282"/>
        <end position="293"/>
    </location>
</feature>
<feature type="transmembrane region" description="Helical" evidence="6">
    <location>
        <begin position="483"/>
        <end position="506"/>
    </location>
</feature>
<dbReference type="InterPro" id="IPR011701">
    <property type="entry name" value="MFS"/>
</dbReference>
<feature type="transmembrane region" description="Helical" evidence="6">
    <location>
        <begin position="134"/>
        <end position="155"/>
    </location>
</feature>
<evidence type="ECO:0000256" key="3">
    <source>
        <dbReference type="ARBA" id="ARBA00022989"/>
    </source>
</evidence>
<feature type="region of interest" description="Disordered" evidence="5">
    <location>
        <begin position="274"/>
        <end position="293"/>
    </location>
</feature>
<accession>A0A8H3U1Y3</accession>
<feature type="transmembrane region" description="Helical" evidence="6">
    <location>
        <begin position="396"/>
        <end position="420"/>
    </location>
</feature>
<evidence type="ECO:0008006" key="9">
    <source>
        <dbReference type="Google" id="ProtNLM"/>
    </source>
</evidence>
<organism evidence="7 8">
    <name type="scientific">Venturia inaequalis</name>
    <name type="common">Apple scab fungus</name>
    <dbReference type="NCBI Taxonomy" id="5025"/>
    <lineage>
        <taxon>Eukaryota</taxon>
        <taxon>Fungi</taxon>
        <taxon>Dikarya</taxon>
        <taxon>Ascomycota</taxon>
        <taxon>Pezizomycotina</taxon>
        <taxon>Dothideomycetes</taxon>
        <taxon>Pleosporomycetidae</taxon>
        <taxon>Venturiales</taxon>
        <taxon>Venturiaceae</taxon>
        <taxon>Venturia</taxon>
    </lineage>
</organism>
<dbReference type="Proteomes" id="UP000433883">
    <property type="component" value="Unassembled WGS sequence"/>
</dbReference>
<feature type="region of interest" description="Disordered" evidence="5">
    <location>
        <begin position="45"/>
        <end position="71"/>
    </location>
</feature>
<name>A0A8H3U1Y3_VENIN</name>
<comment type="subcellular location">
    <subcellularLocation>
        <location evidence="1">Membrane</location>
        <topology evidence="1">Multi-pass membrane protein</topology>
    </subcellularLocation>
</comment>
<dbReference type="GO" id="GO:0005886">
    <property type="term" value="C:plasma membrane"/>
    <property type="evidence" value="ECO:0007669"/>
    <property type="project" value="TreeGrafter"/>
</dbReference>
<proteinExistence type="predicted"/>
<dbReference type="GO" id="GO:0009055">
    <property type="term" value="F:electron transfer activity"/>
    <property type="evidence" value="ECO:0007669"/>
    <property type="project" value="InterPro"/>
</dbReference>
<keyword evidence="4 6" id="KW-0472">Membrane</keyword>
<keyword evidence="3 6" id="KW-1133">Transmembrane helix</keyword>
<feature type="region of interest" description="Disordered" evidence="5">
    <location>
        <begin position="1"/>
        <end position="22"/>
    </location>
</feature>
<dbReference type="PANTHER" id="PTHR23502">
    <property type="entry name" value="MAJOR FACILITATOR SUPERFAMILY"/>
    <property type="match status" value="1"/>
</dbReference>